<reference evidence="4 5" key="1">
    <citation type="submission" date="2019-08" db="EMBL/GenBank/DDBJ databases">
        <title>Draft genome sequences of two oriental melons (Cucumis melo L. var makuwa).</title>
        <authorList>
            <person name="Kwon S.-Y."/>
        </authorList>
    </citation>
    <scope>NUCLEOTIDE SEQUENCE [LARGE SCALE GENOMIC DNA]</scope>
    <source>
        <strain evidence="5">cv. Chang Bougi</strain>
        <strain evidence="4">cv. SW 3</strain>
        <tissue evidence="2">Leaf</tissue>
    </source>
</reference>
<gene>
    <name evidence="3" type="ORF">E5676_scaffold108G00690</name>
    <name evidence="2" type="ORF">E6C27_scaffold226G00070</name>
</gene>
<dbReference type="Proteomes" id="UP000321393">
    <property type="component" value="Unassembled WGS sequence"/>
</dbReference>
<feature type="compositionally biased region" description="Acidic residues" evidence="1">
    <location>
        <begin position="69"/>
        <end position="79"/>
    </location>
</feature>
<name>A0A5A7UJV2_CUCMM</name>
<evidence type="ECO:0000313" key="2">
    <source>
        <dbReference type="EMBL" id="KAA0056243.1"/>
    </source>
</evidence>
<feature type="region of interest" description="Disordered" evidence="1">
    <location>
        <begin position="65"/>
        <end position="106"/>
    </location>
</feature>
<dbReference type="AlphaFoldDB" id="A0A5A7UJV2"/>
<dbReference type="Proteomes" id="UP000321947">
    <property type="component" value="Unassembled WGS sequence"/>
</dbReference>
<evidence type="ECO:0000256" key="1">
    <source>
        <dbReference type="SAM" id="MobiDB-lite"/>
    </source>
</evidence>
<evidence type="ECO:0000313" key="4">
    <source>
        <dbReference type="Proteomes" id="UP000321393"/>
    </source>
</evidence>
<feature type="compositionally biased region" description="Basic and acidic residues" evidence="1">
    <location>
        <begin position="89"/>
        <end position="106"/>
    </location>
</feature>
<proteinExistence type="predicted"/>
<evidence type="ECO:0000313" key="3">
    <source>
        <dbReference type="EMBL" id="TYK05255.1"/>
    </source>
</evidence>
<evidence type="ECO:0000313" key="5">
    <source>
        <dbReference type="Proteomes" id="UP000321947"/>
    </source>
</evidence>
<sequence>METSMEGILDFLKSVELKMNTWFEELRKKMNGIIEAIRSQQSSSLVAQYTNEFMGAKAFEEHHDKVEEDQVEDDVEDLNLDSSNPTMLGKRDDDKDKDEKGLMDES</sequence>
<accession>A0A5A7UJV2</accession>
<comment type="caution">
    <text evidence="2">The sequence shown here is derived from an EMBL/GenBank/DDBJ whole genome shotgun (WGS) entry which is preliminary data.</text>
</comment>
<protein>
    <submittedName>
        <fullName evidence="2">Protein Ycf2-like</fullName>
    </submittedName>
</protein>
<dbReference type="EMBL" id="SSTD01013924">
    <property type="protein sequence ID" value="TYK05255.1"/>
    <property type="molecule type" value="Genomic_DNA"/>
</dbReference>
<organism evidence="2 4">
    <name type="scientific">Cucumis melo var. makuwa</name>
    <name type="common">Oriental melon</name>
    <dbReference type="NCBI Taxonomy" id="1194695"/>
    <lineage>
        <taxon>Eukaryota</taxon>
        <taxon>Viridiplantae</taxon>
        <taxon>Streptophyta</taxon>
        <taxon>Embryophyta</taxon>
        <taxon>Tracheophyta</taxon>
        <taxon>Spermatophyta</taxon>
        <taxon>Magnoliopsida</taxon>
        <taxon>eudicotyledons</taxon>
        <taxon>Gunneridae</taxon>
        <taxon>Pentapetalae</taxon>
        <taxon>rosids</taxon>
        <taxon>fabids</taxon>
        <taxon>Cucurbitales</taxon>
        <taxon>Cucurbitaceae</taxon>
        <taxon>Benincaseae</taxon>
        <taxon>Cucumis</taxon>
    </lineage>
</organism>
<dbReference type="EMBL" id="SSTE01007677">
    <property type="protein sequence ID" value="KAA0056243.1"/>
    <property type="molecule type" value="Genomic_DNA"/>
</dbReference>